<dbReference type="GO" id="GO:0044773">
    <property type="term" value="P:mitotic DNA damage checkpoint signaling"/>
    <property type="evidence" value="ECO:0007669"/>
    <property type="project" value="TreeGrafter"/>
</dbReference>
<dbReference type="PANTHER" id="PTHR44167">
    <property type="entry name" value="OVARIAN-SPECIFIC SERINE/THREONINE-PROTEIN KINASE LOK-RELATED"/>
    <property type="match status" value="1"/>
</dbReference>
<feature type="domain" description="Protein kinase" evidence="3">
    <location>
        <begin position="444"/>
        <end position="794"/>
    </location>
</feature>
<dbReference type="PROSITE" id="PS50011">
    <property type="entry name" value="PROTEIN_KINASE_DOM"/>
    <property type="match status" value="1"/>
</dbReference>
<dbReference type="PANTHER" id="PTHR44167:SF18">
    <property type="entry name" value="PROTEIN KINASE DOMAIN-CONTAINING PROTEIN"/>
    <property type="match status" value="1"/>
</dbReference>
<name>A0AAD7XJI1_9STRA</name>
<dbReference type="Proteomes" id="UP001230188">
    <property type="component" value="Unassembled WGS sequence"/>
</dbReference>
<dbReference type="SMART" id="SM00220">
    <property type="entry name" value="S_TKc"/>
    <property type="match status" value="1"/>
</dbReference>
<protein>
    <recommendedName>
        <fullName evidence="3">Protein kinase domain-containing protein</fullName>
    </recommendedName>
</protein>
<evidence type="ECO:0000256" key="1">
    <source>
        <dbReference type="SAM" id="Coils"/>
    </source>
</evidence>
<proteinExistence type="predicted"/>
<keyword evidence="1" id="KW-0175">Coiled coil</keyword>
<gene>
    <name evidence="4" type="ORF">CTAYLR_003184</name>
</gene>
<organism evidence="4 5">
    <name type="scientific">Chrysophaeum taylorii</name>
    <dbReference type="NCBI Taxonomy" id="2483200"/>
    <lineage>
        <taxon>Eukaryota</taxon>
        <taxon>Sar</taxon>
        <taxon>Stramenopiles</taxon>
        <taxon>Ochrophyta</taxon>
        <taxon>Pelagophyceae</taxon>
        <taxon>Pelagomonadales</taxon>
        <taxon>Pelagomonadaceae</taxon>
        <taxon>Chrysophaeum</taxon>
    </lineage>
</organism>
<evidence type="ECO:0000259" key="3">
    <source>
        <dbReference type="PROSITE" id="PS50011"/>
    </source>
</evidence>
<evidence type="ECO:0000313" key="5">
    <source>
        <dbReference type="Proteomes" id="UP001230188"/>
    </source>
</evidence>
<dbReference type="InterPro" id="IPR000719">
    <property type="entry name" value="Prot_kinase_dom"/>
</dbReference>
<keyword evidence="5" id="KW-1185">Reference proteome</keyword>
<dbReference type="AlphaFoldDB" id="A0AAD7XJI1"/>
<dbReference type="GO" id="GO:0005634">
    <property type="term" value="C:nucleus"/>
    <property type="evidence" value="ECO:0007669"/>
    <property type="project" value="TreeGrafter"/>
</dbReference>
<dbReference type="InterPro" id="IPR011009">
    <property type="entry name" value="Kinase-like_dom_sf"/>
</dbReference>
<reference evidence="4" key="1">
    <citation type="submission" date="2023-01" db="EMBL/GenBank/DDBJ databases">
        <title>Metagenome sequencing of chrysophaentin producing Chrysophaeum taylorii.</title>
        <authorList>
            <person name="Davison J."/>
            <person name="Bewley C."/>
        </authorList>
    </citation>
    <scope>NUCLEOTIDE SEQUENCE</scope>
    <source>
        <strain evidence="4">NIES-1699</strain>
    </source>
</reference>
<dbReference type="GO" id="GO:0005524">
    <property type="term" value="F:ATP binding"/>
    <property type="evidence" value="ECO:0007669"/>
    <property type="project" value="InterPro"/>
</dbReference>
<accession>A0AAD7XJI1</accession>
<evidence type="ECO:0000256" key="2">
    <source>
        <dbReference type="SAM" id="MobiDB-lite"/>
    </source>
</evidence>
<dbReference type="Gene3D" id="3.30.200.20">
    <property type="entry name" value="Phosphorylase Kinase, domain 1"/>
    <property type="match status" value="1"/>
</dbReference>
<feature type="coiled-coil region" evidence="1">
    <location>
        <begin position="321"/>
        <end position="421"/>
    </location>
</feature>
<dbReference type="GO" id="GO:0004674">
    <property type="term" value="F:protein serine/threonine kinase activity"/>
    <property type="evidence" value="ECO:0007669"/>
    <property type="project" value="TreeGrafter"/>
</dbReference>
<evidence type="ECO:0000313" key="4">
    <source>
        <dbReference type="EMBL" id="KAJ8601693.1"/>
    </source>
</evidence>
<comment type="caution">
    <text evidence="4">The sequence shown here is derived from an EMBL/GenBank/DDBJ whole genome shotgun (WGS) entry which is preliminary data.</text>
</comment>
<sequence length="794" mass="87362">MDVAASAEGKLYCAPNYSEKVLVIDVTTPKTPRGGGGGGGGTHKKRRNTGSAAAAAAMHALRRAAEDVEAARASAAGRSSSGDDDDLQSLCEPVMARFRRRDTQKPSLAGVFEDLRSRADVERAKLDEIQNRVRDAVRSSNEKKNGGRLLLESLVEERNKARAAYARALVAVQNGFSSSEFGLERLEIENEVRLLEARSRSLEKIRGEFFSSPSAEEEEPEEKESSTPYVRAVRAFEAWEQKTEAANAIANSTDEAFARAWRELAEVAESRGKKTACDAWEAAHFEALEAARHELEVRSSSPHPLSLLPVDAILGAIVARIGAFENEIDSLRRARDRAREARENYEELGAAESKAALRDAPWREAKDKLRTTKKNLRRSQRDLEDAVDEEVDDEGTIRSLREKVRAARRDLNRAQRATEDELSKLVELAQDHFPELRVDLDEALATAFDLSPGLRSVVRQGRSPQDYEQIPWPEHSEPPVSRHVVAACLYDGRACVLKQFQLRDASERRALEREVEVLVTLAHPNIAKLESVFFVESTPLVGAGGGGGGGMQAFIQSPLYRGGTLRQWLARPENAITAAAALDNNNAVSSRWITPRFLNVEHRQVATTHVRALRQLLTALSYVHAKGVVHGDVKLDNALVAEEDDGKKWKVVLSDFDMSRAALDGGALVAMTTRAGGGTPGYVAPEALDGKRGFDGCFALKCHRPGCGCGFCAYCLADCGADAHEHVRACKLGQGLFPPRARETFRRVQRDRRDRDLRAYLQTLSDEDAHAAVAGLERELLDLGLNPRSYYTSS</sequence>
<dbReference type="Gene3D" id="1.10.510.10">
    <property type="entry name" value="Transferase(Phosphotransferase) domain 1"/>
    <property type="match status" value="1"/>
</dbReference>
<dbReference type="SUPFAM" id="SSF56112">
    <property type="entry name" value="Protein kinase-like (PK-like)"/>
    <property type="match status" value="1"/>
</dbReference>
<dbReference type="EMBL" id="JAQMWT010000407">
    <property type="protein sequence ID" value="KAJ8601693.1"/>
    <property type="molecule type" value="Genomic_DNA"/>
</dbReference>
<dbReference type="Pfam" id="PF00069">
    <property type="entry name" value="Pkinase"/>
    <property type="match status" value="1"/>
</dbReference>
<dbReference type="GO" id="GO:0005737">
    <property type="term" value="C:cytoplasm"/>
    <property type="evidence" value="ECO:0007669"/>
    <property type="project" value="TreeGrafter"/>
</dbReference>
<feature type="region of interest" description="Disordered" evidence="2">
    <location>
        <begin position="27"/>
        <end position="54"/>
    </location>
</feature>